<reference evidence="1" key="1">
    <citation type="submission" date="2025-08" db="UniProtKB">
        <authorList>
            <consortium name="Ensembl"/>
        </authorList>
    </citation>
    <scope>IDENTIFICATION</scope>
</reference>
<protein>
    <submittedName>
        <fullName evidence="1">Uncharacterized protein</fullName>
    </submittedName>
</protein>
<sequence length="85" mass="9532">MPLLYNFVVIQEHLNMVSGLTRVSVAIIAVKEDEGTLPFNPLDVLIVLEDDVVISSKSWVSSLVLLFGLLYALHISYPKKLIVFF</sequence>
<evidence type="ECO:0000313" key="1">
    <source>
        <dbReference type="Ensembl" id="ENSSRHP00000051530.1"/>
    </source>
</evidence>
<proteinExistence type="predicted"/>
<organism evidence="1 2">
    <name type="scientific">Sinocyclocheilus rhinocerous</name>
    <dbReference type="NCBI Taxonomy" id="307959"/>
    <lineage>
        <taxon>Eukaryota</taxon>
        <taxon>Metazoa</taxon>
        <taxon>Chordata</taxon>
        <taxon>Craniata</taxon>
        <taxon>Vertebrata</taxon>
        <taxon>Euteleostomi</taxon>
        <taxon>Actinopterygii</taxon>
        <taxon>Neopterygii</taxon>
        <taxon>Teleostei</taxon>
        <taxon>Ostariophysi</taxon>
        <taxon>Cypriniformes</taxon>
        <taxon>Cyprinidae</taxon>
        <taxon>Cyprininae</taxon>
        <taxon>Sinocyclocheilus</taxon>
    </lineage>
</organism>
<reference evidence="1" key="2">
    <citation type="submission" date="2025-09" db="UniProtKB">
        <authorList>
            <consortium name="Ensembl"/>
        </authorList>
    </citation>
    <scope>IDENTIFICATION</scope>
</reference>
<dbReference type="Proteomes" id="UP000472270">
    <property type="component" value="Unassembled WGS sequence"/>
</dbReference>
<keyword evidence="2" id="KW-1185">Reference proteome</keyword>
<dbReference type="AlphaFoldDB" id="A0A673JIC9"/>
<accession>A0A673JIC9</accession>
<name>A0A673JIC9_9TELE</name>
<evidence type="ECO:0000313" key="2">
    <source>
        <dbReference type="Proteomes" id="UP000472270"/>
    </source>
</evidence>
<dbReference type="Ensembl" id="ENSSRHT00000052984.1">
    <property type="protein sequence ID" value="ENSSRHP00000051530.1"/>
    <property type="gene ID" value="ENSSRHG00000025939.1"/>
</dbReference>